<evidence type="ECO:0000256" key="1">
    <source>
        <dbReference type="SAM" id="MobiDB-lite"/>
    </source>
</evidence>
<accession>A0ABM9PP91</accession>
<dbReference type="PROSITE" id="PS51257">
    <property type="entry name" value="PROKAR_LIPOPROTEIN"/>
    <property type="match status" value="1"/>
</dbReference>
<sequence>MKKLLLAIALVSVNVVLTSCTDNTEEHEKLIQEINAIDKSDADTRDNDNPGEENDED</sequence>
<dbReference type="EMBL" id="CAXJRC010000041">
    <property type="protein sequence ID" value="CAL2107556.1"/>
    <property type="molecule type" value="Genomic_DNA"/>
</dbReference>
<organism evidence="2 3">
    <name type="scientific">Tenacibaculum vairaonense</name>
    <dbReference type="NCBI Taxonomy" id="3137860"/>
    <lineage>
        <taxon>Bacteria</taxon>
        <taxon>Pseudomonadati</taxon>
        <taxon>Bacteroidota</taxon>
        <taxon>Flavobacteriia</taxon>
        <taxon>Flavobacteriales</taxon>
        <taxon>Flavobacteriaceae</taxon>
        <taxon>Tenacibaculum</taxon>
    </lineage>
</organism>
<gene>
    <name evidence="2" type="ORF">T190115A13A_40078</name>
</gene>
<evidence type="ECO:0000313" key="2">
    <source>
        <dbReference type="EMBL" id="CAL2107556.1"/>
    </source>
</evidence>
<comment type="caution">
    <text evidence="2">The sequence shown here is derived from an EMBL/GenBank/DDBJ whole genome shotgun (WGS) entry which is preliminary data.</text>
</comment>
<dbReference type="Proteomes" id="UP001497602">
    <property type="component" value="Unassembled WGS sequence"/>
</dbReference>
<feature type="region of interest" description="Disordered" evidence="1">
    <location>
        <begin position="33"/>
        <end position="57"/>
    </location>
</feature>
<feature type="compositionally biased region" description="Basic and acidic residues" evidence="1">
    <location>
        <begin position="33"/>
        <end position="48"/>
    </location>
</feature>
<keyword evidence="3" id="KW-1185">Reference proteome</keyword>
<evidence type="ECO:0000313" key="3">
    <source>
        <dbReference type="Proteomes" id="UP001497602"/>
    </source>
</evidence>
<name>A0ABM9PP91_9FLAO</name>
<dbReference type="RefSeq" id="WP_348706326.1">
    <property type="nucleotide sequence ID" value="NZ_CAXIYA010000037.1"/>
</dbReference>
<protein>
    <recommendedName>
        <fullName evidence="4">Lipoprotein</fullName>
    </recommendedName>
</protein>
<proteinExistence type="predicted"/>
<reference evidence="2 3" key="1">
    <citation type="submission" date="2024-05" db="EMBL/GenBank/DDBJ databases">
        <authorList>
            <person name="Duchaud E."/>
        </authorList>
    </citation>
    <scope>NUCLEOTIDE SEQUENCE [LARGE SCALE GENOMIC DNA]</scope>
    <source>
        <strain evidence="2">Ena-SAMPLE-TAB-13-05-2024-13:56:06:370-140305</strain>
    </source>
</reference>
<evidence type="ECO:0008006" key="4">
    <source>
        <dbReference type="Google" id="ProtNLM"/>
    </source>
</evidence>